<dbReference type="AlphaFoldDB" id="A0A1Y5RGE7"/>
<keyword evidence="2" id="KW-1185">Reference proteome</keyword>
<reference evidence="1 2" key="1">
    <citation type="submission" date="2017-03" db="EMBL/GenBank/DDBJ databases">
        <authorList>
            <person name="Afonso C.L."/>
            <person name="Miller P.J."/>
            <person name="Scott M.A."/>
            <person name="Spackman E."/>
            <person name="Goraichik I."/>
            <person name="Dimitrov K.M."/>
            <person name="Suarez D.L."/>
            <person name="Swayne D.E."/>
        </authorList>
    </citation>
    <scope>NUCLEOTIDE SEQUENCE [LARGE SCALE GENOMIC DNA]</scope>
    <source>
        <strain evidence="1 2">CECT 7680</strain>
    </source>
</reference>
<protein>
    <submittedName>
        <fullName evidence="1">Uncharacterized protein</fullName>
    </submittedName>
</protein>
<dbReference type="RefSeq" id="WP_085866900.1">
    <property type="nucleotide sequence ID" value="NZ_FWFQ01000002.1"/>
</dbReference>
<gene>
    <name evidence="1" type="ORF">PSA7680_00308</name>
</gene>
<evidence type="ECO:0000313" key="1">
    <source>
        <dbReference type="EMBL" id="SLN14264.1"/>
    </source>
</evidence>
<name>A0A1Y5RGE7_9RHOB</name>
<dbReference type="EMBL" id="FWFQ01000002">
    <property type="protein sequence ID" value="SLN14264.1"/>
    <property type="molecule type" value="Genomic_DNA"/>
</dbReference>
<dbReference type="OrthoDB" id="9808314at2"/>
<proteinExistence type="predicted"/>
<organism evidence="1 2">
    <name type="scientific">Pseudoruegeria aquimaris</name>
    <dbReference type="NCBI Taxonomy" id="393663"/>
    <lineage>
        <taxon>Bacteria</taxon>
        <taxon>Pseudomonadati</taxon>
        <taxon>Pseudomonadota</taxon>
        <taxon>Alphaproteobacteria</taxon>
        <taxon>Rhodobacterales</taxon>
        <taxon>Roseobacteraceae</taxon>
        <taxon>Pseudoruegeria</taxon>
    </lineage>
</organism>
<evidence type="ECO:0000313" key="2">
    <source>
        <dbReference type="Proteomes" id="UP000193409"/>
    </source>
</evidence>
<sequence>MAFEQLKAAILMLLDEIEKAPEDSHVLQEELREKLSEMKGLGMPLPDDLVKLEEALERDLEEGEDPFDNMPV</sequence>
<dbReference type="Proteomes" id="UP000193409">
    <property type="component" value="Unassembled WGS sequence"/>
</dbReference>
<accession>A0A1Y5RGE7</accession>